<evidence type="ECO:0000256" key="1">
    <source>
        <dbReference type="SAM" id="MobiDB-lite"/>
    </source>
</evidence>
<accession>A0A6A6FKZ3</accession>
<sequence>MEPRRDRTVFGYPPPQPRRGPRVSAAVPPNQPQEPGSAPIDGNMLFWMQRTRRAAELSGMSSSFTPNAPVEANYTHTSSRESAERDLCLPVPDHVPDRRPPTIHERFRMLYARREDMVTLTVSASQVKFEIPREVLTTTSRLWKRFLCRNPGKDDGLTSSELNATNTEVMHLPTFVDFTHWLYSGRIIQYSNNGVSYAVASDAKRLIEAIGFGLKVQSEVYQRAALAEFYQLGPHIEDPEEYADLMLATAGRIYDPAASNGNPRKSARRCKPHPGCWLIVAIVAAKRKGTGRDGLHYEKIHDKDFIQMFRCWYEEKRGYATGGCQYPSTLSEALMGVEEESMKPLA</sequence>
<dbReference type="EMBL" id="ML992669">
    <property type="protein sequence ID" value="KAF2214043.1"/>
    <property type="molecule type" value="Genomic_DNA"/>
</dbReference>
<reference evidence="2" key="1">
    <citation type="journal article" date="2020" name="Stud. Mycol.">
        <title>101 Dothideomycetes genomes: a test case for predicting lifestyles and emergence of pathogens.</title>
        <authorList>
            <person name="Haridas S."/>
            <person name="Albert R."/>
            <person name="Binder M."/>
            <person name="Bloem J."/>
            <person name="Labutti K."/>
            <person name="Salamov A."/>
            <person name="Andreopoulos B."/>
            <person name="Baker S."/>
            <person name="Barry K."/>
            <person name="Bills G."/>
            <person name="Bluhm B."/>
            <person name="Cannon C."/>
            <person name="Castanera R."/>
            <person name="Culley D."/>
            <person name="Daum C."/>
            <person name="Ezra D."/>
            <person name="Gonzalez J."/>
            <person name="Henrissat B."/>
            <person name="Kuo A."/>
            <person name="Liang C."/>
            <person name="Lipzen A."/>
            <person name="Lutzoni F."/>
            <person name="Magnuson J."/>
            <person name="Mondo S."/>
            <person name="Nolan M."/>
            <person name="Ohm R."/>
            <person name="Pangilinan J."/>
            <person name="Park H.-J."/>
            <person name="Ramirez L."/>
            <person name="Alfaro M."/>
            <person name="Sun H."/>
            <person name="Tritt A."/>
            <person name="Yoshinaga Y."/>
            <person name="Zwiers L.-H."/>
            <person name="Turgeon B."/>
            <person name="Goodwin S."/>
            <person name="Spatafora J."/>
            <person name="Crous P."/>
            <person name="Grigoriev I."/>
        </authorList>
    </citation>
    <scope>NUCLEOTIDE SEQUENCE</scope>
    <source>
        <strain evidence="2">SCOH1-5</strain>
    </source>
</reference>
<name>A0A6A6FKZ3_9PEZI</name>
<evidence type="ECO:0000313" key="2">
    <source>
        <dbReference type="EMBL" id="KAF2214043.1"/>
    </source>
</evidence>
<dbReference type="OrthoDB" id="3912774at2759"/>
<proteinExistence type="predicted"/>
<dbReference type="Proteomes" id="UP000799539">
    <property type="component" value="Unassembled WGS sequence"/>
</dbReference>
<dbReference type="AlphaFoldDB" id="A0A6A6FKZ3"/>
<gene>
    <name evidence="2" type="ORF">CERZMDRAFT_96069</name>
</gene>
<protein>
    <recommendedName>
        <fullName evidence="4">BTB domain-containing protein</fullName>
    </recommendedName>
</protein>
<evidence type="ECO:0000313" key="3">
    <source>
        <dbReference type="Proteomes" id="UP000799539"/>
    </source>
</evidence>
<keyword evidence="3" id="KW-1185">Reference proteome</keyword>
<organism evidence="2 3">
    <name type="scientific">Cercospora zeae-maydis SCOH1-5</name>
    <dbReference type="NCBI Taxonomy" id="717836"/>
    <lineage>
        <taxon>Eukaryota</taxon>
        <taxon>Fungi</taxon>
        <taxon>Dikarya</taxon>
        <taxon>Ascomycota</taxon>
        <taxon>Pezizomycotina</taxon>
        <taxon>Dothideomycetes</taxon>
        <taxon>Dothideomycetidae</taxon>
        <taxon>Mycosphaerellales</taxon>
        <taxon>Mycosphaerellaceae</taxon>
        <taxon>Cercospora</taxon>
    </lineage>
</organism>
<feature type="region of interest" description="Disordered" evidence="1">
    <location>
        <begin position="1"/>
        <end position="41"/>
    </location>
</feature>
<evidence type="ECO:0008006" key="4">
    <source>
        <dbReference type="Google" id="ProtNLM"/>
    </source>
</evidence>